<keyword evidence="4" id="KW-1185">Reference proteome</keyword>
<dbReference type="InterPro" id="IPR011009">
    <property type="entry name" value="Kinase-like_dom_sf"/>
</dbReference>
<dbReference type="GO" id="GO:0005524">
    <property type="term" value="F:ATP binding"/>
    <property type="evidence" value="ECO:0007669"/>
    <property type="project" value="InterPro"/>
</dbReference>
<dbReference type="EMBL" id="MNUE01000109">
    <property type="protein sequence ID" value="OJD28821.1"/>
    <property type="molecule type" value="Genomic_DNA"/>
</dbReference>
<sequence>MDTLIGRWNGMALDLKRYYEYQIEKRHPLRPDRYNSRITSSTSGPMTKRIVYMELEWLPHGDLYALIHHYYRHEIMVPEPFIWYVFLAMAKVAVICLNGQLSDEKDLEWERICHVDIKPDNIFLGAPNPNEPMEWARIYPVAQGCGLGYGVPHDSAVSGRSERPARVATEPVGLAR</sequence>
<reference evidence="3 4" key="1">
    <citation type="submission" date="2016-10" db="EMBL/GenBank/DDBJ databases">
        <title>Proteomics and genomics reveal pathogen-plant mechanisms compatible with a hemibiotrophic lifestyle of Diplodia corticola.</title>
        <authorList>
            <person name="Fernandes I."/>
            <person name="De Jonge R."/>
            <person name="Van De Peer Y."/>
            <person name="Devreese B."/>
            <person name="Alves A."/>
            <person name="Esteves A.C."/>
        </authorList>
    </citation>
    <scope>NUCLEOTIDE SEQUENCE [LARGE SCALE GENOMIC DNA]</scope>
    <source>
        <strain evidence="3 4">CBS 112549</strain>
    </source>
</reference>
<dbReference type="Proteomes" id="UP000183809">
    <property type="component" value="Unassembled WGS sequence"/>
</dbReference>
<dbReference type="PROSITE" id="PS00108">
    <property type="entry name" value="PROTEIN_KINASE_ST"/>
    <property type="match status" value="1"/>
</dbReference>
<keyword evidence="3" id="KW-0808">Transferase</keyword>
<feature type="domain" description="Protein kinase" evidence="2">
    <location>
        <begin position="1"/>
        <end position="176"/>
    </location>
</feature>
<feature type="region of interest" description="Disordered" evidence="1">
    <location>
        <begin position="155"/>
        <end position="176"/>
    </location>
</feature>
<keyword evidence="3" id="KW-0418">Kinase</keyword>
<evidence type="ECO:0000313" key="3">
    <source>
        <dbReference type="EMBL" id="OJD28821.1"/>
    </source>
</evidence>
<comment type="caution">
    <text evidence="3">The sequence shown here is derived from an EMBL/GenBank/DDBJ whole genome shotgun (WGS) entry which is preliminary data.</text>
</comment>
<dbReference type="GO" id="GO:0004672">
    <property type="term" value="F:protein kinase activity"/>
    <property type="evidence" value="ECO:0007669"/>
    <property type="project" value="InterPro"/>
</dbReference>
<dbReference type="AlphaFoldDB" id="A0A1J9RMJ1"/>
<proteinExistence type="predicted"/>
<dbReference type="Gene3D" id="3.30.200.20">
    <property type="entry name" value="Phosphorylase Kinase, domain 1"/>
    <property type="match status" value="1"/>
</dbReference>
<dbReference type="InterPro" id="IPR008271">
    <property type="entry name" value="Ser/Thr_kinase_AS"/>
</dbReference>
<dbReference type="InterPro" id="IPR000719">
    <property type="entry name" value="Prot_kinase_dom"/>
</dbReference>
<evidence type="ECO:0000259" key="2">
    <source>
        <dbReference type="PROSITE" id="PS50011"/>
    </source>
</evidence>
<dbReference type="GeneID" id="31010507"/>
<dbReference type="Gene3D" id="1.10.510.10">
    <property type="entry name" value="Transferase(Phosphotransferase) domain 1"/>
    <property type="match status" value="1"/>
</dbReference>
<dbReference type="SUPFAM" id="SSF56112">
    <property type="entry name" value="Protein kinase-like (PK-like)"/>
    <property type="match status" value="1"/>
</dbReference>
<gene>
    <name evidence="3" type="ORF">BKCO1_1090001</name>
</gene>
<dbReference type="STRING" id="236234.A0A1J9RMJ1"/>
<name>A0A1J9RMJ1_9PEZI</name>
<dbReference type="OrthoDB" id="310217at2759"/>
<evidence type="ECO:0000256" key="1">
    <source>
        <dbReference type="SAM" id="MobiDB-lite"/>
    </source>
</evidence>
<protein>
    <submittedName>
        <fullName evidence="3">Serine threonine protein kinase</fullName>
    </submittedName>
</protein>
<evidence type="ECO:0000313" key="4">
    <source>
        <dbReference type="Proteomes" id="UP000183809"/>
    </source>
</evidence>
<accession>A0A1J9RMJ1</accession>
<dbReference type="PROSITE" id="PS50011">
    <property type="entry name" value="PROTEIN_KINASE_DOM"/>
    <property type="match status" value="1"/>
</dbReference>
<dbReference type="RefSeq" id="XP_020125081.1">
    <property type="nucleotide sequence ID" value="XM_020270248.1"/>
</dbReference>
<organism evidence="3 4">
    <name type="scientific">Diplodia corticola</name>
    <dbReference type="NCBI Taxonomy" id="236234"/>
    <lineage>
        <taxon>Eukaryota</taxon>
        <taxon>Fungi</taxon>
        <taxon>Dikarya</taxon>
        <taxon>Ascomycota</taxon>
        <taxon>Pezizomycotina</taxon>
        <taxon>Dothideomycetes</taxon>
        <taxon>Dothideomycetes incertae sedis</taxon>
        <taxon>Botryosphaeriales</taxon>
        <taxon>Botryosphaeriaceae</taxon>
        <taxon>Diplodia</taxon>
    </lineage>
</organism>